<reference evidence="1 2" key="1">
    <citation type="journal article" date="2011" name="J. Bacteriol.">
        <title>Genome Sequence of Duck Pathogen Mycoplasma anatis Strain 1340.</title>
        <authorList>
            <person name="Guo Z."/>
            <person name="Chen P."/>
            <person name="Ren P."/>
            <person name="Kuang S."/>
            <person name="Zhou Z."/>
            <person name="Li Z."/>
            <person name="Liu M."/>
            <person name="Shi D."/>
            <person name="Xiao Y."/>
            <person name="Wang X."/>
            <person name="Zhou R."/>
            <person name="Jin H."/>
            <person name="Bi D."/>
        </authorList>
    </citation>
    <scope>NUCLEOTIDE SEQUENCE [LARGE SCALE GENOMIC DNA]</scope>
    <source>
        <strain evidence="1 2">1340</strain>
    </source>
</reference>
<gene>
    <name evidence="1" type="ORF">GIG_01920</name>
</gene>
<evidence type="ECO:0000313" key="1">
    <source>
        <dbReference type="EMBL" id="EGS29336.1"/>
    </source>
</evidence>
<dbReference type="EMBL" id="AFVJ01000015">
    <property type="protein sequence ID" value="EGS29336.1"/>
    <property type="molecule type" value="Genomic_DNA"/>
</dbReference>
<dbReference type="Proteomes" id="UP000005055">
    <property type="component" value="Unassembled WGS sequence"/>
</dbReference>
<protein>
    <submittedName>
        <fullName evidence="1">Uncharacterized protein</fullName>
    </submittedName>
</protein>
<accession>F9QD78</accession>
<sequence length="46" mass="5282">MDFVISLVNVKTDDDKNTRIVSPVIVTLFLERDLSVSLNKFFIILL</sequence>
<proteinExistence type="predicted"/>
<name>F9QD78_9BACT</name>
<dbReference type="AlphaFoldDB" id="F9QD78"/>
<organism evidence="1 2">
    <name type="scientific">Mycoplasmopsis anatis 1340</name>
    <dbReference type="NCBI Taxonomy" id="1034808"/>
    <lineage>
        <taxon>Bacteria</taxon>
        <taxon>Bacillati</taxon>
        <taxon>Mycoplasmatota</taxon>
        <taxon>Mycoplasmoidales</taxon>
        <taxon>Metamycoplasmataceae</taxon>
        <taxon>Mycoplasmopsis</taxon>
    </lineage>
</organism>
<evidence type="ECO:0000313" key="2">
    <source>
        <dbReference type="Proteomes" id="UP000005055"/>
    </source>
</evidence>
<comment type="caution">
    <text evidence="1">The sequence shown here is derived from an EMBL/GenBank/DDBJ whole genome shotgun (WGS) entry which is preliminary data.</text>
</comment>
<keyword evidence="2" id="KW-1185">Reference proteome</keyword>